<keyword evidence="1" id="KW-0479">Metal-binding</keyword>
<dbReference type="InterPro" id="IPR017969">
    <property type="entry name" value="Heavy-metal-associated_CS"/>
</dbReference>
<dbReference type="NCBIfam" id="TIGR00003">
    <property type="entry name" value="copper ion binding protein"/>
    <property type="match status" value="1"/>
</dbReference>
<evidence type="ECO:0000313" key="4">
    <source>
        <dbReference type="EMBL" id="KPU44220.1"/>
    </source>
</evidence>
<comment type="caution">
    <text evidence="4">The sequence shown here is derived from an EMBL/GenBank/DDBJ whole genome shotgun (WGS) entry which is preliminary data.</text>
</comment>
<dbReference type="Proteomes" id="UP000050326">
    <property type="component" value="Unassembled WGS sequence"/>
</dbReference>
<dbReference type="PROSITE" id="PS01047">
    <property type="entry name" value="HMA_1"/>
    <property type="match status" value="1"/>
</dbReference>
<dbReference type="FunFam" id="3.30.70.100:FF:000001">
    <property type="entry name" value="ATPase copper transporting beta"/>
    <property type="match status" value="1"/>
</dbReference>
<dbReference type="PRINTS" id="PR00944">
    <property type="entry name" value="CUEXPORT"/>
</dbReference>
<dbReference type="GO" id="GO:0005507">
    <property type="term" value="F:copper ion binding"/>
    <property type="evidence" value="ECO:0007669"/>
    <property type="project" value="InterPro"/>
</dbReference>
<sequence>MKKKLLVEGMSCMHCVNHVKNALSEISGVTDVKVDLEGKNAVVEFDNVDDEKFKAAVADAGYEVVGIESL</sequence>
<proteinExistence type="predicted"/>
<dbReference type="Pfam" id="PF00403">
    <property type="entry name" value="HMA"/>
    <property type="match status" value="1"/>
</dbReference>
<protein>
    <submittedName>
        <fullName evidence="4">Mercuric transport protein periplasmic component</fullName>
    </submittedName>
</protein>
<dbReference type="EMBL" id="LKET01000032">
    <property type="protein sequence ID" value="KPU44220.1"/>
    <property type="molecule type" value="Genomic_DNA"/>
</dbReference>
<dbReference type="InterPro" id="IPR006122">
    <property type="entry name" value="HMA_Cu_ion-bd"/>
</dbReference>
<dbReference type="PATRIC" id="fig|36849.3.peg.2513"/>
<evidence type="ECO:0000259" key="3">
    <source>
        <dbReference type="PROSITE" id="PS50846"/>
    </source>
</evidence>
<dbReference type="CDD" id="cd00371">
    <property type="entry name" value="HMA"/>
    <property type="match status" value="1"/>
</dbReference>
<dbReference type="Gene3D" id="3.30.70.100">
    <property type="match status" value="1"/>
</dbReference>
<dbReference type="InterPro" id="IPR000428">
    <property type="entry name" value="Cu-bd"/>
</dbReference>
<dbReference type="OrthoDB" id="9813965at2"/>
<dbReference type="PROSITE" id="PS50846">
    <property type="entry name" value="HMA_2"/>
    <property type="match status" value="1"/>
</dbReference>
<name>A0A0P9AFT2_9CLOT</name>
<dbReference type="InterPro" id="IPR036163">
    <property type="entry name" value="HMA_dom_sf"/>
</dbReference>
<dbReference type="GO" id="GO:0006825">
    <property type="term" value="P:copper ion transport"/>
    <property type="evidence" value="ECO:0007669"/>
    <property type="project" value="InterPro"/>
</dbReference>
<gene>
    <name evidence="4" type="primary">merP</name>
    <name evidence="4" type="ORF">OXPF_23880</name>
</gene>
<dbReference type="RefSeq" id="WP_054875408.1">
    <property type="nucleotide sequence ID" value="NZ_LKET01000032.1"/>
</dbReference>
<evidence type="ECO:0000313" key="5">
    <source>
        <dbReference type="Proteomes" id="UP000050326"/>
    </source>
</evidence>
<organism evidence="4 5">
    <name type="scientific">Oxobacter pfennigii</name>
    <dbReference type="NCBI Taxonomy" id="36849"/>
    <lineage>
        <taxon>Bacteria</taxon>
        <taxon>Bacillati</taxon>
        <taxon>Bacillota</taxon>
        <taxon>Clostridia</taxon>
        <taxon>Eubacteriales</taxon>
        <taxon>Clostridiaceae</taxon>
        <taxon>Oxobacter</taxon>
    </lineage>
</organism>
<dbReference type="SUPFAM" id="SSF55008">
    <property type="entry name" value="HMA, heavy metal-associated domain"/>
    <property type="match status" value="1"/>
</dbReference>
<keyword evidence="5" id="KW-1185">Reference proteome</keyword>
<evidence type="ECO:0000256" key="1">
    <source>
        <dbReference type="ARBA" id="ARBA00022723"/>
    </source>
</evidence>
<feature type="domain" description="HMA" evidence="3">
    <location>
        <begin position="1"/>
        <end position="65"/>
    </location>
</feature>
<dbReference type="InterPro" id="IPR006121">
    <property type="entry name" value="HMA_dom"/>
</dbReference>
<accession>A0A0P9AFT2</accession>
<reference evidence="4 5" key="1">
    <citation type="submission" date="2015-09" db="EMBL/GenBank/DDBJ databases">
        <title>Genome sequence of Oxobacter pfennigii DSM 3222.</title>
        <authorList>
            <person name="Poehlein A."/>
            <person name="Bengelsdorf F.R."/>
            <person name="Schiel-Bengelsdorf B."/>
            <person name="Duerre P."/>
            <person name="Daniel R."/>
        </authorList>
    </citation>
    <scope>NUCLEOTIDE SEQUENCE [LARGE SCALE GENOMIC DNA]</scope>
    <source>
        <strain evidence="4 5">DSM 3222</strain>
    </source>
</reference>
<dbReference type="STRING" id="36849.OXPF_23880"/>
<evidence type="ECO:0000256" key="2">
    <source>
        <dbReference type="ARBA" id="ARBA00023008"/>
    </source>
</evidence>
<dbReference type="AlphaFoldDB" id="A0A0P9AFT2"/>
<keyword evidence="2" id="KW-0186">Copper</keyword>